<dbReference type="SUPFAM" id="SSF53448">
    <property type="entry name" value="Nucleotide-diphospho-sugar transferases"/>
    <property type="match status" value="1"/>
</dbReference>
<dbReference type="CDD" id="cd00761">
    <property type="entry name" value="Glyco_tranf_GTA_type"/>
    <property type="match status" value="1"/>
</dbReference>
<evidence type="ECO:0000313" key="2">
    <source>
        <dbReference type="Proteomes" id="UP001276854"/>
    </source>
</evidence>
<sequence>MMKPHAFAICAYRDSPYLESCIRSIMTQSTESDVILCTSTPSSYISGLADKYGISLFIRHEKSNIRDDWNFAYYMADAVFVTIAHQDDLYQKDYVKKLLDCYRMYPDMTLFTGGYTVLKKDRPSVLEPVELIKRILRLPLRLRSISHLSWVKKSALLFGNSICCPACAYNKEQLGEPLFTSPYHFALDWDTLFKLSKLPGRFICVERPLLSYRVHEAAATKAAIEDNSRLKEETEMFRKMWPEPVVKVLMHFYRKAYHEYE</sequence>
<accession>A0ABU4GLU1</accession>
<dbReference type="EMBL" id="JAWONS010000216">
    <property type="protein sequence ID" value="MDW2798579.1"/>
    <property type="molecule type" value="Genomic_DNA"/>
</dbReference>
<organism evidence="1 2">
    <name type="scientific">Clostridium boliviensis</name>
    <dbReference type="NCBI Taxonomy" id="318465"/>
    <lineage>
        <taxon>Bacteria</taxon>
        <taxon>Bacillati</taxon>
        <taxon>Bacillota</taxon>
        <taxon>Clostridia</taxon>
        <taxon>Eubacteriales</taxon>
        <taxon>Clostridiaceae</taxon>
        <taxon>Clostridium</taxon>
    </lineage>
</organism>
<evidence type="ECO:0000313" key="1">
    <source>
        <dbReference type="EMBL" id="MDW2798579.1"/>
    </source>
</evidence>
<comment type="caution">
    <text evidence="1">The sequence shown here is derived from an EMBL/GenBank/DDBJ whole genome shotgun (WGS) entry which is preliminary data.</text>
</comment>
<gene>
    <name evidence="1" type="ORF">RZO55_13430</name>
</gene>
<reference evidence="1 2" key="1">
    <citation type="submission" date="2023-10" db="EMBL/GenBank/DDBJ databases">
        <title>A novel Glycoside Hydrolase 43-Like Enzyme from Clostrdium boliviensis is an Endo-xylanase, and a Candidate for Xylooligosaccharides Production from Different Xylan Substrates.</title>
        <authorList>
            <person name="Alvarez M.T."/>
            <person name="Rocabado-Villegas L.R."/>
            <person name="Salas-Veizaga D.M."/>
            <person name="Linares-Pasten J.A."/>
            <person name="Gudmundsdottir E.E."/>
            <person name="Hreggvidsson G.O."/>
            <person name="Adlercreutz P."/>
            <person name="Nordberg Karlsson E."/>
        </authorList>
    </citation>
    <scope>NUCLEOTIDE SEQUENCE [LARGE SCALE GENOMIC DNA]</scope>
    <source>
        <strain evidence="1 2">E-1</strain>
    </source>
</reference>
<dbReference type="GO" id="GO:0016757">
    <property type="term" value="F:glycosyltransferase activity"/>
    <property type="evidence" value="ECO:0007669"/>
    <property type="project" value="UniProtKB-KW"/>
</dbReference>
<keyword evidence="2" id="KW-1185">Reference proteome</keyword>
<keyword evidence="1" id="KW-0328">Glycosyltransferase</keyword>
<keyword evidence="1" id="KW-0808">Transferase</keyword>
<dbReference type="Gene3D" id="3.90.550.10">
    <property type="entry name" value="Spore Coat Polysaccharide Biosynthesis Protein SpsA, Chain A"/>
    <property type="match status" value="1"/>
</dbReference>
<dbReference type="EC" id="2.4.-.-" evidence="1"/>
<name>A0ABU4GLU1_9CLOT</name>
<dbReference type="Proteomes" id="UP001276854">
    <property type="component" value="Unassembled WGS sequence"/>
</dbReference>
<dbReference type="InterPro" id="IPR029044">
    <property type="entry name" value="Nucleotide-diphossugar_trans"/>
</dbReference>
<protein>
    <submittedName>
        <fullName evidence="1">Glycosyltransferase family A protein</fullName>
        <ecNumber evidence="1">2.4.-.-</ecNumber>
    </submittedName>
</protein>
<proteinExistence type="predicted"/>